<name>A0A089MHX4_PAEBO</name>
<protein>
    <submittedName>
        <fullName evidence="1">Uncharacterized protein</fullName>
    </submittedName>
</protein>
<dbReference type="HOGENOM" id="CLU_885192_0_0_9"/>
<sequence>MQLTTKQLEKMNAYVGCGPHLDADILILGNEEGTDGFPEEIAAHAAARFRLYGKDQETVSTLLDSMTSDRDILYQDDLYSSEHYKYSPKGLWTNGFWEPSANAGGEKIKEYLKRYYGSIPTKSTDRPSAFNTHTARICLTIKAIKTDSNFPIETYLNYDKSKRNEIVAFTEEQLYTPNPRGGVATALMDWRPLPRPNEGGWPPEYQALFKNADEYLDAYLFKKNATPKMQAFVERRIQYLKTIILQSRANHLITIGQTENKLDIIARMFPKQKLEIEQMPLKNRAYYVRMRLPEKTLNIYSRFLITSRLKIYIA</sequence>
<dbReference type="Proteomes" id="UP000029518">
    <property type="component" value="Chromosome"/>
</dbReference>
<dbReference type="AlphaFoldDB" id="A0A089MHX4"/>
<evidence type="ECO:0000313" key="1">
    <source>
        <dbReference type="EMBL" id="AIQ56194.1"/>
    </source>
</evidence>
<accession>A0A089MHX4</accession>
<dbReference type="KEGG" id="pbd:PBOR_03900"/>
<organism evidence="1 2">
    <name type="scientific">Paenibacillus borealis</name>
    <dbReference type="NCBI Taxonomy" id="160799"/>
    <lineage>
        <taxon>Bacteria</taxon>
        <taxon>Bacillati</taxon>
        <taxon>Bacillota</taxon>
        <taxon>Bacilli</taxon>
        <taxon>Bacillales</taxon>
        <taxon>Paenibacillaceae</taxon>
        <taxon>Paenibacillus</taxon>
    </lineage>
</organism>
<keyword evidence="2" id="KW-1185">Reference proteome</keyword>
<reference evidence="1" key="1">
    <citation type="submission" date="2014-08" db="EMBL/GenBank/DDBJ databases">
        <title>Comparative genomics of the Paenibacillus odorifer group.</title>
        <authorList>
            <person name="den Bakker H.C."/>
            <person name="Tsai Y.-C.Y.-C."/>
            <person name="Martin N."/>
            <person name="Korlach J."/>
            <person name="Wiedmann M."/>
        </authorList>
    </citation>
    <scope>NUCLEOTIDE SEQUENCE [LARGE SCALE GENOMIC DNA]</scope>
    <source>
        <strain evidence="1">DSM 13188</strain>
    </source>
</reference>
<gene>
    <name evidence="1" type="ORF">PBOR_03900</name>
</gene>
<proteinExistence type="predicted"/>
<dbReference type="EMBL" id="CP009285">
    <property type="protein sequence ID" value="AIQ56194.1"/>
    <property type="molecule type" value="Genomic_DNA"/>
</dbReference>
<evidence type="ECO:0000313" key="2">
    <source>
        <dbReference type="Proteomes" id="UP000029518"/>
    </source>
</evidence>